<dbReference type="Proteomes" id="UP000728032">
    <property type="component" value="Unassembled WGS sequence"/>
</dbReference>
<dbReference type="PROSITE" id="PS51910">
    <property type="entry name" value="GH18_2"/>
    <property type="match status" value="2"/>
</dbReference>
<dbReference type="SUPFAM" id="SSF54556">
    <property type="entry name" value="Chitinase insertion domain"/>
    <property type="match status" value="2"/>
</dbReference>
<dbReference type="PANTHER" id="PTHR11177">
    <property type="entry name" value="CHITINASE"/>
    <property type="match status" value="1"/>
</dbReference>
<dbReference type="GO" id="GO:0004568">
    <property type="term" value="F:chitinase activity"/>
    <property type="evidence" value="ECO:0007669"/>
    <property type="project" value="TreeGrafter"/>
</dbReference>
<feature type="domain" description="GH18" evidence="6">
    <location>
        <begin position="265"/>
        <end position="632"/>
    </location>
</feature>
<evidence type="ECO:0000259" key="6">
    <source>
        <dbReference type="PROSITE" id="PS51910"/>
    </source>
</evidence>
<proteinExistence type="predicted"/>
<dbReference type="SMART" id="SM00636">
    <property type="entry name" value="Glyco_18"/>
    <property type="match status" value="2"/>
</dbReference>
<dbReference type="EMBL" id="OC919053">
    <property type="protein sequence ID" value="CAD7650623.1"/>
    <property type="molecule type" value="Genomic_DNA"/>
</dbReference>
<dbReference type="CDD" id="cd02872">
    <property type="entry name" value="GH18_chitolectin_chitotriosidase"/>
    <property type="match status" value="1"/>
</dbReference>
<keyword evidence="4 5" id="KW-0326">Glycosidase</keyword>
<accession>A0A7R9LZJ6</accession>
<dbReference type="PANTHER" id="PTHR11177:SF360">
    <property type="entry name" value="CHITINASE 4-RELATED"/>
    <property type="match status" value="1"/>
</dbReference>
<evidence type="ECO:0000256" key="2">
    <source>
        <dbReference type="ARBA" id="ARBA00022801"/>
    </source>
</evidence>
<evidence type="ECO:0000256" key="3">
    <source>
        <dbReference type="ARBA" id="ARBA00023157"/>
    </source>
</evidence>
<dbReference type="Pfam" id="PF00704">
    <property type="entry name" value="Glyco_hydro_18"/>
    <property type="match status" value="2"/>
</dbReference>
<gene>
    <name evidence="7" type="ORF">ONB1V03_LOCUS7907</name>
</gene>
<dbReference type="Gene3D" id="3.10.50.10">
    <property type="match status" value="2"/>
</dbReference>
<evidence type="ECO:0000256" key="1">
    <source>
        <dbReference type="ARBA" id="ARBA00022729"/>
    </source>
</evidence>
<name>A0A7R9LZJ6_9ACAR</name>
<dbReference type="InterPro" id="IPR011583">
    <property type="entry name" value="Chitinase_II/V-like_cat"/>
</dbReference>
<organism evidence="7">
    <name type="scientific">Oppiella nova</name>
    <dbReference type="NCBI Taxonomy" id="334625"/>
    <lineage>
        <taxon>Eukaryota</taxon>
        <taxon>Metazoa</taxon>
        <taxon>Ecdysozoa</taxon>
        <taxon>Arthropoda</taxon>
        <taxon>Chelicerata</taxon>
        <taxon>Arachnida</taxon>
        <taxon>Acari</taxon>
        <taxon>Acariformes</taxon>
        <taxon>Sarcoptiformes</taxon>
        <taxon>Oribatida</taxon>
        <taxon>Brachypylina</taxon>
        <taxon>Oppioidea</taxon>
        <taxon>Oppiidae</taxon>
        <taxon>Oppiella</taxon>
    </lineage>
</organism>
<evidence type="ECO:0000313" key="8">
    <source>
        <dbReference type="Proteomes" id="UP000728032"/>
    </source>
</evidence>
<dbReference type="OrthoDB" id="6510518at2759"/>
<dbReference type="GO" id="GO:0005975">
    <property type="term" value="P:carbohydrate metabolic process"/>
    <property type="evidence" value="ECO:0007669"/>
    <property type="project" value="InterPro"/>
</dbReference>
<dbReference type="FunFam" id="3.10.50.10:FF:000001">
    <property type="entry name" value="Chitinase 3-like 1"/>
    <property type="match status" value="2"/>
</dbReference>
<dbReference type="InterPro" id="IPR001579">
    <property type="entry name" value="Glyco_hydro_18_chit_AS"/>
</dbReference>
<dbReference type="AlphaFoldDB" id="A0A7R9LZJ6"/>
<dbReference type="InterPro" id="IPR029070">
    <property type="entry name" value="Chitinase_insertion_sf"/>
</dbReference>
<dbReference type="InterPro" id="IPR050314">
    <property type="entry name" value="Glycosyl_Hydrlase_18"/>
</dbReference>
<dbReference type="GO" id="GO:0008061">
    <property type="term" value="F:chitin binding"/>
    <property type="evidence" value="ECO:0007669"/>
    <property type="project" value="InterPro"/>
</dbReference>
<protein>
    <recommendedName>
        <fullName evidence="6">GH18 domain-containing protein</fullName>
    </recommendedName>
</protein>
<dbReference type="InterPro" id="IPR001223">
    <property type="entry name" value="Glyco_hydro18_cat"/>
</dbReference>
<dbReference type="GO" id="GO:0005576">
    <property type="term" value="C:extracellular region"/>
    <property type="evidence" value="ECO:0007669"/>
    <property type="project" value="TreeGrafter"/>
</dbReference>
<keyword evidence="2 5" id="KW-0378">Hydrolase</keyword>
<keyword evidence="1" id="KW-0732">Signal</keyword>
<evidence type="ECO:0000313" key="7">
    <source>
        <dbReference type="EMBL" id="CAD7650623.1"/>
    </source>
</evidence>
<evidence type="ECO:0000256" key="4">
    <source>
        <dbReference type="ARBA" id="ARBA00023295"/>
    </source>
</evidence>
<dbReference type="GO" id="GO:0006032">
    <property type="term" value="P:chitin catabolic process"/>
    <property type="evidence" value="ECO:0007669"/>
    <property type="project" value="TreeGrafter"/>
</dbReference>
<dbReference type="SUPFAM" id="SSF51445">
    <property type="entry name" value="(Trans)glycosidases"/>
    <property type="match status" value="2"/>
</dbReference>
<dbReference type="FunFam" id="3.20.20.80:FF:000007">
    <property type="entry name" value="Acidic mammalian chitinase"/>
    <property type="match status" value="1"/>
</dbReference>
<feature type="domain" description="GH18" evidence="6">
    <location>
        <begin position="1"/>
        <end position="270"/>
    </location>
</feature>
<sequence length="632" mass="70310">MALSKDDSTKDYRIVGYWSSWSYYRTGNGKFTEANFEPKMYKHFNDLRQRNPHLKTLVAIGGWNEGSTKYSQMANNPGARKIFVDSVVKEYPAERGGQDQDKQAFIDLLHELHTAFQPHGYLLTAAVSAGKAIVDRAYNVPEMNKYLDFINVMTYDMHGSWEQKTGHNAPLHAGEGDDKTLTVEYAINYWLGLGAHPNKLVLGLPFYGRTFTLASPQNNGFNAPTTGPGSPGPYTKESGFIGYNEICENKGWDVKWDDKRKATYAVMGSDWVGYDNEQSIKAKVEFIKSKGLGGAMVWAIETDDFRGVCGSQKYPLLNAINQGLKGMFKHFTDLRQKNPHLITLVAIGGWGEGSDKYSQMANDPGARKTFVDSVVKFVGQHAFNGLDVDWEYPAMSAVGNGVRKNADKQAFIDLLRELHTAFQPHGYLLTAAVSAGKAIVDRAYNVSEMNKYLDFINVMTYNMHNSWKNKTGHNAPLHAGEGDDEKRTVEYITNYWLGLGAQPKKLVLGIRFYGRTFTLASNQSNGFNAPTTGPGSPGPYTKKSGVLSYNEICENKGWDVKWDDQRKAPYAIKGNDWVSYDNEQSIKAKVEFIKSKGLGGAMVWAIEADDFNGVCGSEKYPLINAINNGLNG</sequence>
<keyword evidence="3" id="KW-1015">Disulfide bond</keyword>
<reference evidence="7" key="1">
    <citation type="submission" date="2020-11" db="EMBL/GenBank/DDBJ databases">
        <authorList>
            <person name="Tran Van P."/>
        </authorList>
    </citation>
    <scope>NUCLEOTIDE SEQUENCE</scope>
</reference>
<dbReference type="EMBL" id="CAJPVJ010004228">
    <property type="protein sequence ID" value="CAG2168417.1"/>
    <property type="molecule type" value="Genomic_DNA"/>
</dbReference>
<evidence type="ECO:0000256" key="5">
    <source>
        <dbReference type="RuleBase" id="RU000489"/>
    </source>
</evidence>
<dbReference type="InterPro" id="IPR017853">
    <property type="entry name" value="GH"/>
</dbReference>
<dbReference type="Gene3D" id="3.20.20.80">
    <property type="entry name" value="Glycosidases"/>
    <property type="match status" value="2"/>
</dbReference>
<keyword evidence="8" id="KW-1185">Reference proteome</keyword>
<dbReference type="PROSITE" id="PS01095">
    <property type="entry name" value="GH18_1"/>
    <property type="match status" value="1"/>
</dbReference>